<evidence type="ECO:0000256" key="2">
    <source>
        <dbReference type="SAM" id="SignalP"/>
    </source>
</evidence>
<evidence type="ECO:0000259" key="3">
    <source>
        <dbReference type="Pfam" id="PF13505"/>
    </source>
</evidence>
<dbReference type="EMBL" id="JACIEP010000005">
    <property type="protein sequence ID" value="MBB4035882.1"/>
    <property type="molecule type" value="Genomic_DNA"/>
</dbReference>
<dbReference type="RefSeq" id="WP_183306795.1">
    <property type="nucleotide sequence ID" value="NZ_JACIEP010000005.1"/>
</dbReference>
<organism evidence="4 5">
    <name type="scientific">Dysgonomonas hofstadii</name>
    <dbReference type="NCBI Taxonomy" id="637886"/>
    <lineage>
        <taxon>Bacteria</taxon>
        <taxon>Pseudomonadati</taxon>
        <taxon>Bacteroidota</taxon>
        <taxon>Bacteroidia</taxon>
        <taxon>Bacteroidales</taxon>
        <taxon>Dysgonomonadaceae</taxon>
        <taxon>Dysgonomonas</taxon>
    </lineage>
</organism>
<dbReference type="SUPFAM" id="SSF56925">
    <property type="entry name" value="OMPA-like"/>
    <property type="match status" value="1"/>
</dbReference>
<feature type="chain" id="PRO_5032972174" evidence="2">
    <location>
        <begin position="23"/>
        <end position="200"/>
    </location>
</feature>
<keyword evidence="1 2" id="KW-0732">Signal</keyword>
<evidence type="ECO:0000313" key="4">
    <source>
        <dbReference type="EMBL" id="MBB4035882.1"/>
    </source>
</evidence>
<feature type="signal peptide" evidence="2">
    <location>
        <begin position="1"/>
        <end position="22"/>
    </location>
</feature>
<comment type="caution">
    <text evidence="4">The sequence shown here is derived from an EMBL/GenBank/DDBJ whole genome shotgun (WGS) entry which is preliminary data.</text>
</comment>
<keyword evidence="5" id="KW-1185">Reference proteome</keyword>
<evidence type="ECO:0000313" key="5">
    <source>
        <dbReference type="Proteomes" id="UP000555103"/>
    </source>
</evidence>
<protein>
    <submittedName>
        <fullName evidence="4">Opacity protein-like surface antigen</fullName>
    </submittedName>
</protein>
<dbReference type="Pfam" id="PF13505">
    <property type="entry name" value="OMP_b-brl"/>
    <property type="match status" value="1"/>
</dbReference>
<reference evidence="4 5" key="1">
    <citation type="submission" date="2020-08" db="EMBL/GenBank/DDBJ databases">
        <title>Genomic Encyclopedia of Type Strains, Phase IV (KMG-IV): sequencing the most valuable type-strain genomes for metagenomic binning, comparative biology and taxonomic classification.</title>
        <authorList>
            <person name="Goeker M."/>
        </authorList>
    </citation>
    <scope>NUCLEOTIDE SEQUENCE [LARGE SCALE GENOMIC DNA]</scope>
    <source>
        <strain evidence="4 5">DSM 104969</strain>
    </source>
</reference>
<dbReference type="InterPro" id="IPR027385">
    <property type="entry name" value="Beta-barrel_OMP"/>
</dbReference>
<dbReference type="InterPro" id="IPR011250">
    <property type="entry name" value="OMP/PagP_B-barrel"/>
</dbReference>
<evidence type="ECO:0000256" key="1">
    <source>
        <dbReference type="ARBA" id="ARBA00022729"/>
    </source>
</evidence>
<accession>A0A840CTP0</accession>
<name>A0A840CTP0_9BACT</name>
<feature type="domain" description="Outer membrane protein beta-barrel" evidence="3">
    <location>
        <begin position="13"/>
        <end position="200"/>
    </location>
</feature>
<dbReference type="Proteomes" id="UP000555103">
    <property type="component" value="Unassembled WGS sequence"/>
</dbReference>
<proteinExistence type="predicted"/>
<sequence>MKKITVTTIMAICGAFILSINAQTTTSFGIKLNGNLTNVKLTNLQSNDSFKAGASIGGFSRIEFSKHFALQPELLVNYAEKKAWSDNEKVKFKYASVEIPIYALGQFQAGTGKIFLGIGPHIGYGFSADSRKEGLDDWDEGANKVELSHWYMGGGVIAGYEFKNGLMINAGYQLGYDLRSKNKTSSMDTQTISLGVGYRF</sequence>
<dbReference type="AlphaFoldDB" id="A0A840CTP0"/>
<gene>
    <name evidence="4" type="ORF">GGR21_001777</name>
</gene>